<protein>
    <submittedName>
        <fullName evidence="1">Uncharacterized protein</fullName>
    </submittedName>
</protein>
<accession>A0A2S7MZT9</accession>
<evidence type="ECO:0000313" key="1">
    <source>
        <dbReference type="EMBL" id="PQD95276.1"/>
    </source>
</evidence>
<evidence type="ECO:0000313" key="2">
    <source>
        <dbReference type="Proteomes" id="UP000239663"/>
    </source>
</evidence>
<proteinExistence type="predicted"/>
<reference evidence="1 2" key="1">
    <citation type="submission" date="2017-12" db="EMBL/GenBank/DDBJ databases">
        <title>Taxonomic description and draft genome of Pradoshia cofamensis Gen. nov., sp. nov., a thermotolerant bacillale isolated from anterior gut of earthworm Eisenia fetida.</title>
        <authorList>
            <person name="Saha T."/>
            <person name="Chakraborty R."/>
        </authorList>
    </citation>
    <scope>NUCLEOTIDE SEQUENCE [LARGE SCALE GENOMIC DNA]</scope>
    <source>
        <strain evidence="1 2">EAG3</strain>
    </source>
</reference>
<dbReference type="Proteomes" id="UP000239663">
    <property type="component" value="Unassembled WGS sequence"/>
</dbReference>
<comment type="caution">
    <text evidence="1">The sequence shown here is derived from an EMBL/GenBank/DDBJ whole genome shotgun (WGS) entry which is preliminary data.</text>
</comment>
<dbReference type="AlphaFoldDB" id="A0A2S7MZT9"/>
<name>A0A2S7MZT9_9BACI</name>
<keyword evidence="2" id="KW-1185">Reference proteome</keyword>
<dbReference type="EMBL" id="PKOZ01000005">
    <property type="protein sequence ID" value="PQD95276.1"/>
    <property type="molecule type" value="Genomic_DNA"/>
</dbReference>
<organism evidence="1 2">
    <name type="scientific">Pradoshia eiseniae</name>
    <dbReference type="NCBI Taxonomy" id="2064768"/>
    <lineage>
        <taxon>Bacteria</taxon>
        <taxon>Bacillati</taxon>
        <taxon>Bacillota</taxon>
        <taxon>Bacilli</taxon>
        <taxon>Bacillales</taxon>
        <taxon>Bacillaceae</taxon>
        <taxon>Pradoshia</taxon>
    </lineage>
</organism>
<gene>
    <name evidence="1" type="ORF">CYL18_10900</name>
</gene>
<sequence length="165" mass="18435">MYSQGVIIMQNNMDDSNNANKRGIYAFQRSIDIITAILLLTNQITIEGIFIRPRKFSISVGGPLFGGTRVVPKDNWAIEQDILDLIHIFLAILLLSDKITITGIFITSAEFTVTVSGPIFGYTRTVPSTLMLENYQSFYSAVKEHYIVPPELLSNLMRNDGNGQC</sequence>